<proteinExistence type="predicted"/>
<evidence type="ECO:0000313" key="1">
    <source>
        <dbReference type="EMBL" id="KAH8000888.1"/>
    </source>
</evidence>
<gene>
    <name evidence="1" type="ORF">K3G42_029778</name>
</gene>
<dbReference type="Proteomes" id="UP000827872">
    <property type="component" value="Linkage Group LG05"/>
</dbReference>
<accession>A0ACB8F6E8</accession>
<keyword evidence="2" id="KW-1185">Reference proteome</keyword>
<protein>
    <submittedName>
        <fullName evidence="1">Uncharacterized protein</fullName>
    </submittedName>
</protein>
<dbReference type="EMBL" id="CM037618">
    <property type="protein sequence ID" value="KAH8000888.1"/>
    <property type="molecule type" value="Genomic_DNA"/>
</dbReference>
<evidence type="ECO:0000313" key="2">
    <source>
        <dbReference type="Proteomes" id="UP000827872"/>
    </source>
</evidence>
<reference evidence="1" key="1">
    <citation type="submission" date="2021-08" db="EMBL/GenBank/DDBJ databases">
        <title>The first chromosome-level gecko genome reveals the dynamic sex chromosomes of Neotropical dwarf geckos (Sphaerodactylidae: Sphaerodactylus).</title>
        <authorList>
            <person name="Pinto B.J."/>
            <person name="Keating S.E."/>
            <person name="Gamble T."/>
        </authorList>
    </citation>
    <scope>NUCLEOTIDE SEQUENCE</scope>
    <source>
        <strain evidence="1">TG3544</strain>
    </source>
</reference>
<organism evidence="1 2">
    <name type="scientific">Sphaerodactylus townsendi</name>
    <dbReference type="NCBI Taxonomy" id="933632"/>
    <lineage>
        <taxon>Eukaryota</taxon>
        <taxon>Metazoa</taxon>
        <taxon>Chordata</taxon>
        <taxon>Craniata</taxon>
        <taxon>Vertebrata</taxon>
        <taxon>Euteleostomi</taxon>
        <taxon>Lepidosauria</taxon>
        <taxon>Squamata</taxon>
        <taxon>Bifurcata</taxon>
        <taxon>Gekkota</taxon>
        <taxon>Sphaerodactylidae</taxon>
        <taxon>Sphaerodactylus</taxon>
    </lineage>
</organism>
<comment type="caution">
    <text evidence="1">The sequence shown here is derived from an EMBL/GenBank/DDBJ whole genome shotgun (WGS) entry which is preliminary data.</text>
</comment>
<sequence>MRWGAPFSPPGVLQLRCVPHRLCPFPERLVWEKRWKATRPGPFGPALTYCALSHGSLQATAGLIQEQEGGDLRFNHIKEIRPGVFRNLRNLNTL</sequence>
<name>A0ACB8F6E8_9SAUR</name>